<proteinExistence type="predicted"/>
<keyword evidence="1" id="KW-1133">Transmembrane helix</keyword>
<name>A0A2P2P575_RHIMU</name>
<reference evidence="2" key="1">
    <citation type="submission" date="2018-02" db="EMBL/GenBank/DDBJ databases">
        <title>Rhizophora mucronata_Transcriptome.</title>
        <authorList>
            <person name="Meera S.P."/>
            <person name="Sreeshan A."/>
            <person name="Augustine A."/>
        </authorList>
    </citation>
    <scope>NUCLEOTIDE SEQUENCE</scope>
    <source>
        <tissue evidence="2">Leaf</tissue>
    </source>
</reference>
<sequence length="51" mass="5946">MHMLLNFSVAHIVFFLYLSYPFLLSCLLVQNLRNHQQKIPASTLESIYPPP</sequence>
<protein>
    <submittedName>
        <fullName evidence="2">Uncharacterized protein</fullName>
    </submittedName>
</protein>
<organism evidence="2">
    <name type="scientific">Rhizophora mucronata</name>
    <name type="common">Asiatic mangrove</name>
    <dbReference type="NCBI Taxonomy" id="61149"/>
    <lineage>
        <taxon>Eukaryota</taxon>
        <taxon>Viridiplantae</taxon>
        <taxon>Streptophyta</taxon>
        <taxon>Embryophyta</taxon>
        <taxon>Tracheophyta</taxon>
        <taxon>Spermatophyta</taxon>
        <taxon>Magnoliopsida</taxon>
        <taxon>eudicotyledons</taxon>
        <taxon>Gunneridae</taxon>
        <taxon>Pentapetalae</taxon>
        <taxon>rosids</taxon>
        <taxon>fabids</taxon>
        <taxon>Malpighiales</taxon>
        <taxon>Rhizophoraceae</taxon>
        <taxon>Rhizophora</taxon>
    </lineage>
</organism>
<dbReference type="EMBL" id="GGEC01069396">
    <property type="protein sequence ID" value="MBX49880.1"/>
    <property type="molecule type" value="Transcribed_RNA"/>
</dbReference>
<keyword evidence="1" id="KW-0812">Transmembrane</keyword>
<keyword evidence="1" id="KW-0472">Membrane</keyword>
<evidence type="ECO:0000313" key="2">
    <source>
        <dbReference type="EMBL" id="MBX49880.1"/>
    </source>
</evidence>
<accession>A0A2P2P575</accession>
<evidence type="ECO:0000256" key="1">
    <source>
        <dbReference type="SAM" id="Phobius"/>
    </source>
</evidence>
<feature type="transmembrane region" description="Helical" evidence="1">
    <location>
        <begin position="12"/>
        <end position="29"/>
    </location>
</feature>
<dbReference type="AlphaFoldDB" id="A0A2P2P575"/>